<sequence length="388" mass="40760">MISRARQLLAAALSGALLMLPAHTGIAAAQTAQTAQAGKATAAAGKVQSIALAKTAADVKRVADYWKPEKFKHTDSFSPATPGAAVVPKSTSTSAGGAAGPAARTAASKASATSTGKLGAGRLAAPALPRKGAQVGSTMGKVFFRFGDKEYWCSASAVTARNRSVVATAGHCAYDPRQAKVADYWIFVPNPGLGGEQPMGIYVASSISLHEDWIGRGDYDYDYAFVTVHRGFTWVNKNGQYVMQDVGRLQDNVGGLGLELNRKPGTYTAAAFGYPAGAQPDGNRLYDGKTLRMCREGRTIWNSPAPPLDLQKGVQLPACDFSAGTSGGPWVIGYDPDRKIGSLAGVNSLNWDRNGDKRYDAISSPYFDTVAGMVYQRAAAQSTPAKIA</sequence>
<accession>A0ABV3H8R4</accession>
<dbReference type="InterPro" id="IPR001254">
    <property type="entry name" value="Trypsin_dom"/>
</dbReference>
<dbReference type="SUPFAM" id="SSF50494">
    <property type="entry name" value="Trypsin-like serine proteases"/>
    <property type="match status" value="1"/>
</dbReference>
<evidence type="ECO:0000256" key="2">
    <source>
        <dbReference type="SAM" id="MobiDB-lite"/>
    </source>
</evidence>
<evidence type="ECO:0000256" key="1">
    <source>
        <dbReference type="ARBA" id="ARBA00022729"/>
    </source>
</evidence>
<proteinExistence type="predicted"/>
<dbReference type="GO" id="GO:0016787">
    <property type="term" value="F:hydrolase activity"/>
    <property type="evidence" value="ECO:0007669"/>
    <property type="project" value="UniProtKB-KW"/>
</dbReference>
<dbReference type="InterPro" id="IPR009003">
    <property type="entry name" value="Peptidase_S1_PA"/>
</dbReference>
<dbReference type="RefSeq" id="WP_364454353.1">
    <property type="nucleotide sequence ID" value="NZ_JBFARM010000007.1"/>
</dbReference>
<dbReference type="PANTHER" id="PTHR15462">
    <property type="entry name" value="SERINE PROTEASE"/>
    <property type="match status" value="1"/>
</dbReference>
<dbReference type="Gene3D" id="2.40.10.10">
    <property type="entry name" value="Trypsin-like serine proteases"/>
    <property type="match status" value="2"/>
</dbReference>
<organism evidence="5 6">
    <name type="scientific">Nonomuraea bangladeshensis</name>
    <dbReference type="NCBI Taxonomy" id="404385"/>
    <lineage>
        <taxon>Bacteria</taxon>
        <taxon>Bacillati</taxon>
        <taxon>Actinomycetota</taxon>
        <taxon>Actinomycetes</taxon>
        <taxon>Streptosporangiales</taxon>
        <taxon>Streptosporangiaceae</taxon>
        <taxon>Nonomuraea</taxon>
    </lineage>
</organism>
<name>A0ABV3H8R4_9ACTN</name>
<feature type="domain" description="Peptidase S1" evidence="4">
    <location>
        <begin position="142"/>
        <end position="358"/>
    </location>
</feature>
<dbReference type="EC" id="3.4.21.-" evidence="5"/>
<protein>
    <submittedName>
        <fullName evidence="5">Trypsin-like serine protease</fullName>
        <ecNumber evidence="5">3.4.21.-</ecNumber>
    </submittedName>
</protein>
<gene>
    <name evidence="5" type="ORF">AB0K40_25705</name>
</gene>
<reference evidence="5 6" key="1">
    <citation type="submission" date="2024-06" db="EMBL/GenBank/DDBJ databases">
        <title>The Natural Products Discovery Center: Release of the First 8490 Sequenced Strains for Exploring Actinobacteria Biosynthetic Diversity.</title>
        <authorList>
            <person name="Kalkreuter E."/>
            <person name="Kautsar S.A."/>
            <person name="Yang D."/>
            <person name="Bader C.D."/>
            <person name="Teijaro C.N."/>
            <person name="Fluegel L."/>
            <person name="Davis C.M."/>
            <person name="Simpson J.R."/>
            <person name="Lauterbach L."/>
            <person name="Steele A.D."/>
            <person name="Gui C."/>
            <person name="Meng S."/>
            <person name="Li G."/>
            <person name="Viehrig K."/>
            <person name="Ye F."/>
            <person name="Su P."/>
            <person name="Kiefer A.F."/>
            <person name="Nichols A."/>
            <person name="Cepeda A.J."/>
            <person name="Yan W."/>
            <person name="Fan B."/>
            <person name="Jiang Y."/>
            <person name="Adhikari A."/>
            <person name="Zheng C.-J."/>
            <person name="Schuster L."/>
            <person name="Cowan T.M."/>
            <person name="Smanski M.J."/>
            <person name="Chevrette M.G."/>
            <person name="De Carvalho L.P.S."/>
            <person name="Shen B."/>
        </authorList>
    </citation>
    <scope>NUCLEOTIDE SEQUENCE [LARGE SCALE GENOMIC DNA]</scope>
    <source>
        <strain evidence="5 6">NPDC049574</strain>
    </source>
</reference>
<feature type="compositionally biased region" description="Low complexity" evidence="2">
    <location>
        <begin position="90"/>
        <end position="113"/>
    </location>
</feature>
<feature type="chain" id="PRO_5045335761" evidence="3">
    <location>
        <begin position="25"/>
        <end position="388"/>
    </location>
</feature>
<evidence type="ECO:0000313" key="6">
    <source>
        <dbReference type="Proteomes" id="UP001552427"/>
    </source>
</evidence>
<dbReference type="InterPro" id="IPR050966">
    <property type="entry name" value="Glutamyl_endopeptidase"/>
</dbReference>
<dbReference type="Proteomes" id="UP001552427">
    <property type="component" value="Unassembled WGS sequence"/>
</dbReference>
<feature type="signal peptide" evidence="3">
    <location>
        <begin position="1"/>
        <end position="24"/>
    </location>
</feature>
<dbReference type="EMBL" id="JBFARM010000007">
    <property type="protein sequence ID" value="MEV4288918.1"/>
    <property type="molecule type" value="Genomic_DNA"/>
</dbReference>
<evidence type="ECO:0000256" key="3">
    <source>
        <dbReference type="SAM" id="SignalP"/>
    </source>
</evidence>
<feature type="region of interest" description="Disordered" evidence="2">
    <location>
        <begin position="74"/>
        <end position="113"/>
    </location>
</feature>
<comment type="caution">
    <text evidence="5">The sequence shown here is derived from an EMBL/GenBank/DDBJ whole genome shotgun (WGS) entry which is preliminary data.</text>
</comment>
<dbReference type="Pfam" id="PF00089">
    <property type="entry name" value="Trypsin"/>
    <property type="match status" value="1"/>
</dbReference>
<keyword evidence="5" id="KW-0378">Hydrolase</keyword>
<keyword evidence="6" id="KW-1185">Reference proteome</keyword>
<evidence type="ECO:0000313" key="5">
    <source>
        <dbReference type="EMBL" id="MEV4288918.1"/>
    </source>
</evidence>
<keyword evidence="1 3" id="KW-0732">Signal</keyword>
<evidence type="ECO:0000259" key="4">
    <source>
        <dbReference type="Pfam" id="PF00089"/>
    </source>
</evidence>
<dbReference type="InterPro" id="IPR043504">
    <property type="entry name" value="Peptidase_S1_PA_chymotrypsin"/>
</dbReference>